<proteinExistence type="predicted"/>
<comment type="caution">
    <text evidence="1">The sequence shown here is derived from an EMBL/GenBank/DDBJ whole genome shotgun (WGS) entry which is preliminary data.</text>
</comment>
<accession>A0A4Y3VGU0</accession>
<dbReference type="Proteomes" id="UP000317881">
    <property type="component" value="Unassembled WGS sequence"/>
</dbReference>
<reference evidence="1 2" key="1">
    <citation type="submission" date="2019-06" db="EMBL/GenBank/DDBJ databases">
        <title>Whole genome shotgun sequence of Streptomyces spinoverrucosus NBRC 14228.</title>
        <authorList>
            <person name="Hosoyama A."/>
            <person name="Uohara A."/>
            <person name="Ohji S."/>
            <person name="Ichikawa N."/>
        </authorList>
    </citation>
    <scope>NUCLEOTIDE SEQUENCE [LARGE SCALE GENOMIC DNA]</scope>
    <source>
        <strain evidence="1 2">NBRC 14228</strain>
    </source>
</reference>
<protein>
    <submittedName>
        <fullName evidence="1">Uncharacterized protein</fullName>
    </submittedName>
</protein>
<name>A0A4Y3VGU0_9ACTN</name>
<keyword evidence="2" id="KW-1185">Reference proteome</keyword>
<gene>
    <name evidence="1" type="ORF">SSP24_29830</name>
</gene>
<dbReference type="AlphaFoldDB" id="A0A4Y3VGU0"/>
<sequence>MAELLIRRGIEVLTRLAFYAGWPNSMTTMSQLKAILENADHSG</sequence>
<dbReference type="EMBL" id="BJND01000020">
    <property type="protein sequence ID" value="GEC05328.1"/>
    <property type="molecule type" value="Genomic_DNA"/>
</dbReference>
<evidence type="ECO:0000313" key="1">
    <source>
        <dbReference type="EMBL" id="GEC05328.1"/>
    </source>
</evidence>
<organism evidence="1 2">
    <name type="scientific">Streptomyces spinoverrucosus</name>
    <dbReference type="NCBI Taxonomy" id="284043"/>
    <lineage>
        <taxon>Bacteria</taxon>
        <taxon>Bacillati</taxon>
        <taxon>Actinomycetota</taxon>
        <taxon>Actinomycetes</taxon>
        <taxon>Kitasatosporales</taxon>
        <taxon>Streptomycetaceae</taxon>
        <taxon>Streptomyces</taxon>
    </lineage>
</organism>
<dbReference type="RefSeq" id="WP_268255095.1">
    <property type="nucleotide sequence ID" value="NZ_BJND01000020.1"/>
</dbReference>
<evidence type="ECO:0000313" key="2">
    <source>
        <dbReference type="Proteomes" id="UP000317881"/>
    </source>
</evidence>